<dbReference type="GO" id="GO:0005774">
    <property type="term" value="C:vacuolar membrane"/>
    <property type="evidence" value="ECO:0007669"/>
    <property type="project" value="TreeGrafter"/>
</dbReference>
<accession>A0A9B2MN94</accession>
<evidence type="ECO:0000259" key="6">
    <source>
        <dbReference type="Pfam" id="PF01490"/>
    </source>
</evidence>
<dbReference type="AlphaFoldDB" id="A0A9B2MN94"/>
<feature type="domain" description="Amino acid transporter transmembrane" evidence="6">
    <location>
        <begin position="17"/>
        <end position="405"/>
    </location>
</feature>
<feature type="transmembrane region" description="Helical" evidence="5">
    <location>
        <begin position="326"/>
        <end position="343"/>
    </location>
</feature>
<feature type="transmembrane region" description="Helical" evidence="5">
    <location>
        <begin position="42"/>
        <end position="64"/>
    </location>
</feature>
<gene>
    <name evidence="8" type="primary">LOC100642564</name>
</gene>
<feature type="transmembrane region" description="Helical" evidence="5">
    <location>
        <begin position="241"/>
        <end position="261"/>
    </location>
</feature>
<comment type="subcellular location">
    <subcellularLocation>
        <location evidence="1">Membrane</location>
        <topology evidence="1">Multi-pass membrane protein</topology>
    </subcellularLocation>
</comment>
<evidence type="ECO:0000256" key="4">
    <source>
        <dbReference type="ARBA" id="ARBA00023136"/>
    </source>
</evidence>
<evidence type="ECO:0000256" key="2">
    <source>
        <dbReference type="ARBA" id="ARBA00022692"/>
    </source>
</evidence>
<feature type="transmembrane region" description="Helical" evidence="5">
    <location>
        <begin position="105"/>
        <end position="125"/>
    </location>
</feature>
<organism evidence="7 8">
    <name type="scientific">Bombus terrestris</name>
    <name type="common">Buff-tailed bumblebee</name>
    <name type="synonym">Apis terrestris</name>
    <dbReference type="NCBI Taxonomy" id="30195"/>
    <lineage>
        <taxon>Eukaryota</taxon>
        <taxon>Metazoa</taxon>
        <taxon>Ecdysozoa</taxon>
        <taxon>Arthropoda</taxon>
        <taxon>Hexapoda</taxon>
        <taxon>Insecta</taxon>
        <taxon>Pterygota</taxon>
        <taxon>Neoptera</taxon>
        <taxon>Endopterygota</taxon>
        <taxon>Hymenoptera</taxon>
        <taxon>Apocrita</taxon>
        <taxon>Aculeata</taxon>
        <taxon>Apoidea</taxon>
        <taxon>Anthophila</taxon>
        <taxon>Apidae</taxon>
        <taxon>Bombus</taxon>
        <taxon>Bombus</taxon>
    </lineage>
</organism>
<dbReference type="RefSeq" id="XP_012163714.1">
    <property type="nucleotide sequence ID" value="XM_012308324.3"/>
</dbReference>
<reference evidence="8" key="1">
    <citation type="submission" date="2025-08" db="UniProtKB">
        <authorList>
            <consortium name="RefSeq"/>
        </authorList>
    </citation>
    <scope>IDENTIFICATION</scope>
</reference>
<dbReference type="Proteomes" id="UP000835206">
    <property type="component" value="Chromosome 4"/>
</dbReference>
<evidence type="ECO:0000313" key="8">
    <source>
        <dbReference type="RefSeq" id="XP_012163714.1"/>
    </source>
</evidence>
<dbReference type="KEGG" id="bter:100642564"/>
<feature type="transmembrane region" description="Helical" evidence="5">
    <location>
        <begin position="381"/>
        <end position="402"/>
    </location>
</feature>
<proteinExistence type="predicted"/>
<keyword evidence="7" id="KW-1185">Reference proteome</keyword>
<dbReference type="PANTHER" id="PTHR22950">
    <property type="entry name" value="AMINO ACID TRANSPORTER"/>
    <property type="match status" value="1"/>
</dbReference>
<keyword evidence="2 5" id="KW-0812">Transmembrane</keyword>
<evidence type="ECO:0000256" key="3">
    <source>
        <dbReference type="ARBA" id="ARBA00022989"/>
    </source>
</evidence>
<keyword evidence="4 5" id="KW-0472">Membrane</keyword>
<dbReference type="GeneID" id="100642564"/>
<feature type="transmembrane region" description="Helical" evidence="5">
    <location>
        <begin position="210"/>
        <end position="229"/>
    </location>
</feature>
<dbReference type="Pfam" id="PF01490">
    <property type="entry name" value="Aa_trans"/>
    <property type="match status" value="1"/>
</dbReference>
<dbReference type="InterPro" id="IPR013057">
    <property type="entry name" value="AA_transpt_TM"/>
</dbReference>
<keyword evidence="3 5" id="KW-1133">Transmembrane helix</keyword>
<feature type="transmembrane region" description="Helical" evidence="5">
    <location>
        <begin position="170"/>
        <end position="190"/>
    </location>
</feature>
<name>A0A9B2MN94_BOMTE</name>
<feature type="transmembrane region" description="Helical" evidence="5">
    <location>
        <begin position="349"/>
        <end position="369"/>
    </location>
</feature>
<evidence type="ECO:0000256" key="5">
    <source>
        <dbReference type="SAM" id="Phobius"/>
    </source>
</evidence>
<feature type="transmembrane region" description="Helical" evidence="5">
    <location>
        <begin position="286"/>
        <end position="306"/>
    </location>
</feature>
<sequence length="420" mass="47362">MVDYGRNHLINFRDFATFMHLCKGSIGNGVLFLPNGFRRAGYAMSVICSVLIGLLCTHTVVALVRCAQVLCRRNRIPMLDFAKTAEVSFQTGPEEIRKYGKTFGIVTNVIICFVHFQAAVIYILYVSTSSQQLIVFFFDVKMDDRIYILALFPVVCLLSFIPNMKYLTPFSVVGALFMLIGISVTLYYLFEDFPDPARLEAFTQALPVPMYCNLFLYALHNVTLCLPLENSMKNPEHLPRLITCNMLLNTCLYTMFGFLGYNKYMKNTCDTVIKNLPLEKTLAKSIKITISLSVLLSFGLVFYVPISILWPMIRSKFNKMVRYGEAVFRFCGVIATTILAVSIPEMVPLLSLLAALSMTTVMLLIPVVIETATKWEQATRFLLVKNIGITLIWILLLIFGTIESILSVIKEYGGVKEEGC</sequence>
<protein>
    <submittedName>
        <fullName evidence="8">Proton-coupled amino acid transporter-like protein pathetic</fullName>
    </submittedName>
</protein>
<feature type="transmembrane region" description="Helical" evidence="5">
    <location>
        <begin position="145"/>
        <end position="163"/>
    </location>
</feature>
<evidence type="ECO:0000256" key="1">
    <source>
        <dbReference type="ARBA" id="ARBA00004141"/>
    </source>
</evidence>
<dbReference type="OrthoDB" id="2417221at2759"/>
<dbReference type="GO" id="GO:0015179">
    <property type="term" value="F:L-amino acid transmembrane transporter activity"/>
    <property type="evidence" value="ECO:0007669"/>
    <property type="project" value="TreeGrafter"/>
</dbReference>
<dbReference type="PANTHER" id="PTHR22950:SF349">
    <property type="entry name" value="AMINO ACID TRANSPORTER TRANSMEMBRANE DOMAIN-CONTAINING PROTEIN"/>
    <property type="match status" value="1"/>
</dbReference>
<evidence type="ECO:0000313" key="7">
    <source>
        <dbReference type="Proteomes" id="UP000835206"/>
    </source>
</evidence>